<name>A0AAD1UCW8_EUPCR</name>
<proteinExistence type="predicted"/>
<dbReference type="AlphaFoldDB" id="A0AAD1UCW8"/>
<accession>A0AAD1UCW8</accession>
<gene>
    <name evidence="1" type="ORF">ECRASSUSDP1_LOCUS7767</name>
</gene>
<organism evidence="1 2">
    <name type="scientific">Euplotes crassus</name>
    <dbReference type="NCBI Taxonomy" id="5936"/>
    <lineage>
        <taxon>Eukaryota</taxon>
        <taxon>Sar</taxon>
        <taxon>Alveolata</taxon>
        <taxon>Ciliophora</taxon>
        <taxon>Intramacronucleata</taxon>
        <taxon>Spirotrichea</taxon>
        <taxon>Hypotrichia</taxon>
        <taxon>Euplotida</taxon>
        <taxon>Euplotidae</taxon>
        <taxon>Moneuplotes</taxon>
    </lineage>
</organism>
<sequence length="511" mass="61081">MQFWNRKVYYIWKAPSLQTPFRMFCSKKGDDKPLYPHYPAEIEQFMKKCDRNIEEMSVYDKTVRIRNLVNNIKEQSVWQFNPDSGMKKDPRLLSLVSSIEKEYTKLNSKNTFMYLLALSYFHLDDNSEFCEKISEDILAGKLQPQSYQDCMTLLNFYAKSAFANTEVLTKLEQACSIWNSKESLHNRINEFWTFNALEYYKHSTEYINNFEEMFLSLDEDIEISLEHISKLLYCYSMINEDLNFEVLKRILQNIIRRTDIFPENTAEKMPMPDDLYHSIAVIATSLTRLNIRNEKIFSMIATRILCDSFHREVYKIKPKESILIFEAFIRAEIYNYKLLRELEGSFLRHIEDADSNTVADMLLKHQMWSRVMINWRFVERNQKVSFNSYKKYSLVFINTLLKEIQKKGVIYLDYKTLFFVLKMGNIKYLKQRANSRELFQVGLQGISVLMNHIDKIFDDPERKEIEIFLYYTELSRCILNKESDRLVKEKFLEHGFDLEKLIQRVEAVMNM</sequence>
<comment type="caution">
    <text evidence="1">The sequence shown here is derived from an EMBL/GenBank/DDBJ whole genome shotgun (WGS) entry which is preliminary data.</text>
</comment>
<reference evidence="1" key="1">
    <citation type="submission" date="2023-07" db="EMBL/GenBank/DDBJ databases">
        <authorList>
            <consortium name="AG Swart"/>
            <person name="Singh M."/>
            <person name="Singh A."/>
            <person name="Seah K."/>
            <person name="Emmerich C."/>
        </authorList>
    </citation>
    <scope>NUCLEOTIDE SEQUENCE</scope>
    <source>
        <strain evidence="1">DP1</strain>
    </source>
</reference>
<evidence type="ECO:0000313" key="1">
    <source>
        <dbReference type="EMBL" id="CAI2366494.1"/>
    </source>
</evidence>
<evidence type="ECO:0000313" key="2">
    <source>
        <dbReference type="Proteomes" id="UP001295684"/>
    </source>
</evidence>
<dbReference type="EMBL" id="CAMPGE010007579">
    <property type="protein sequence ID" value="CAI2366494.1"/>
    <property type="molecule type" value="Genomic_DNA"/>
</dbReference>
<keyword evidence="2" id="KW-1185">Reference proteome</keyword>
<dbReference type="Proteomes" id="UP001295684">
    <property type="component" value="Unassembled WGS sequence"/>
</dbReference>
<protein>
    <submittedName>
        <fullName evidence="1">Uncharacterized protein</fullName>
    </submittedName>
</protein>